<comment type="pathway">
    <text evidence="3">Glycan metabolism; chondroitin sulfate biosynthesis.</text>
</comment>
<dbReference type="Pfam" id="PF01762">
    <property type="entry name" value="Galactosyl_T"/>
    <property type="match status" value="1"/>
</dbReference>
<evidence type="ECO:0000256" key="9">
    <source>
        <dbReference type="ARBA" id="ARBA00022968"/>
    </source>
</evidence>
<dbReference type="Gene3D" id="3.90.550.50">
    <property type="match status" value="1"/>
</dbReference>
<evidence type="ECO:0000256" key="6">
    <source>
        <dbReference type="ARBA" id="ARBA00022676"/>
    </source>
</evidence>
<evidence type="ECO:0000256" key="1">
    <source>
        <dbReference type="ARBA" id="ARBA00001936"/>
    </source>
</evidence>
<name>A0A026W0J9_OOCBI</name>
<dbReference type="Proteomes" id="UP000053097">
    <property type="component" value="Unassembled WGS sequence"/>
</dbReference>
<evidence type="ECO:0000313" key="16">
    <source>
        <dbReference type="EMBL" id="EZA49545.1"/>
    </source>
</evidence>
<dbReference type="GO" id="GO:0047220">
    <property type="term" value="F:galactosylxylosylprotein 3-beta-galactosyltransferase activity"/>
    <property type="evidence" value="ECO:0007669"/>
    <property type="project" value="UniProtKB-ARBA"/>
</dbReference>
<evidence type="ECO:0000256" key="5">
    <source>
        <dbReference type="ARBA" id="ARBA00008661"/>
    </source>
</evidence>
<evidence type="ECO:0000256" key="8">
    <source>
        <dbReference type="ARBA" id="ARBA00022692"/>
    </source>
</evidence>
<dbReference type="AlphaFoldDB" id="A0A026W0J9"/>
<dbReference type="InterPro" id="IPR002659">
    <property type="entry name" value="Glyco_trans_31"/>
</dbReference>
<dbReference type="STRING" id="2015173.A0A026W0J9"/>
<dbReference type="GO" id="GO:0006493">
    <property type="term" value="P:protein O-linked glycosylation"/>
    <property type="evidence" value="ECO:0007669"/>
    <property type="project" value="TreeGrafter"/>
</dbReference>
<reference evidence="17" key="3">
    <citation type="submission" date="2018-07" db="EMBL/GenBank/DDBJ databases">
        <authorList>
            <person name="Mckenzie S.K."/>
            <person name="Kronauer D.J.C."/>
        </authorList>
    </citation>
    <scope>NUCLEOTIDE SEQUENCE</scope>
    <source>
        <strain evidence="17">Clonal line C1</strain>
    </source>
</reference>
<keyword evidence="12 15" id="KW-0472">Membrane</keyword>
<evidence type="ECO:0000256" key="12">
    <source>
        <dbReference type="ARBA" id="ARBA00023136"/>
    </source>
</evidence>
<evidence type="ECO:0000256" key="7">
    <source>
        <dbReference type="ARBA" id="ARBA00022679"/>
    </source>
</evidence>
<keyword evidence="6 15" id="KW-0328">Glycosyltransferase</keyword>
<evidence type="ECO:0000256" key="3">
    <source>
        <dbReference type="ARBA" id="ARBA00004840"/>
    </source>
</evidence>
<protein>
    <recommendedName>
        <fullName evidence="15">Hexosyltransferase</fullName>
        <ecNumber evidence="15">2.4.1.-</ecNumber>
    </recommendedName>
</protein>
<dbReference type="PANTHER" id="PTHR11214">
    <property type="entry name" value="BETA-1,3-N-ACETYLGLUCOSAMINYLTRANSFERASE"/>
    <property type="match status" value="1"/>
</dbReference>
<reference evidence="17 19" key="2">
    <citation type="journal article" date="2018" name="Genome Res.">
        <title>The genomic architecture and molecular evolution of ant odorant receptors.</title>
        <authorList>
            <person name="McKenzie S.K."/>
            <person name="Kronauer D.J.C."/>
        </authorList>
    </citation>
    <scope>NUCLEOTIDE SEQUENCE [LARGE SCALE GENOMIC DNA]</scope>
    <source>
        <strain evidence="17">Clonal line C1</strain>
    </source>
</reference>
<evidence type="ECO:0000256" key="2">
    <source>
        <dbReference type="ARBA" id="ARBA00004323"/>
    </source>
</evidence>
<evidence type="ECO:0000313" key="19">
    <source>
        <dbReference type="Proteomes" id="UP000279307"/>
    </source>
</evidence>
<comment type="similarity">
    <text evidence="5 15">Belongs to the glycosyltransferase 31 family.</text>
</comment>
<keyword evidence="13" id="KW-0325">Glycoprotein</keyword>
<gene>
    <name evidence="17" type="ORF">DMN91_005772</name>
    <name evidence="16" type="ORF">X777_12090</name>
</gene>
<accession>A0A026W0J9</accession>
<evidence type="ECO:0000256" key="4">
    <source>
        <dbReference type="ARBA" id="ARBA00005093"/>
    </source>
</evidence>
<keyword evidence="8 15" id="KW-0812">Transmembrane</keyword>
<keyword evidence="11 15" id="KW-0333">Golgi apparatus</keyword>
<comment type="subcellular location">
    <subcellularLocation>
        <location evidence="2 15">Golgi apparatus membrane</location>
        <topology evidence="2 15">Single-pass type II membrane protein</topology>
    </subcellularLocation>
</comment>
<dbReference type="OMA" id="HVYRWHD"/>
<evidence type="ECO:0000313" key="18">
    <source>
        <dbReference type="Proteomes" id="UP000053097"/>
    </source>
</evidence>
<sequence length="336" mass="39787">MPHLRLNLAPPWPKLQFMTRKRLFIRANTLTFLLVPAFFFLCVYYLPAWRCPTDQPVFDGKYRLIVLILSSPNNLKRRDTIRKTWLADYSYGGMVKYFFAIGTHDILPEQGNTLQSEKDKFDDLLLLPTLHDSYVTLTKKVLYALRNIHEYYNFDFLLKCDDDSYVLIHKILKELDQWQSKGTRRELYWGFFNGRAQVKRNGPWKESDWILCDYYLPYALGGGYILSYNIIKFIASNADVLKLHNSEDVSVGLWLAPLTNIERKHDVRFDTEYRSRGCSNQYIITHKQTVQSMRNMHEHYQTFGALCRKEVRNRMSYRYNWTALPSQCCNRQPGIP</sequence>
<evidence type="ECO:0000256" key="15">
    <source>
        <dbReference type="RuleBase" id="RU363063"/>
    </source>
</evidence>
<keyword evidence="18" id="KW-1185">Reference proteome</keyword>
<dbReference type="GO" id="GO:0006024">
    <property type="term" value="P:glycosaminoglycan biosynthetic process"/>
    <property type="evidence" value="ECO:0007669"/>
    <property type="project" value="UniProtKB-ARBA"/>
</dbReference>
<dbReference type="EC" id="2.4.1.-" evidence="15"/>
<evidence type="ECO:0000256" key="14">
    <source>
        <dbReference type="ARBA" id="ARBA00023211"/>
    </source>
</evidence>
<dbReference type="PANTHER" id="PTHR11214:SF3">
    <property type="entry name" value="BETA-1,3-GALACTOSYLTRANSFERASE 6"/>
    <property type="match status" value="1"/>
</dbReference>
<keyword evidence="14" id="KW-0464">Manganese</keyword>
<comment type="cofactor">
    <cofactor evidence="1">
        <name>Mn(2+)</name>
        <dbReference type="ChEBI" id="CHEBI:29035"/>
    </cofactor>
</comment>
<reference evidence="16 18" key="1">
    <citation type="journal article" date="2014" name="Curr. Biol.">
        <title>The genome of the clonal raider ant Cerapachys biroi.</title>
        <authorList>
            <person name="Oxley P.R."/>
            <person name="Ji L."/>
            <person name="Fetter-Pruneda I."/>
            <person name="McKenzie S.K."/>
            <person name="Li C."/>
            <person name="Hu H."/>
            <person name="Zhang G."/>
            <person name="Kronauer D.J."/>
        </authorList>
    </citation>
    <scope>NUCLEOTIDE SEQUENCE [LARGE SCALE GENOMIC DNA]</scope>
</reference>
<evidence type="ECO:0000313" key="17">
    <source>
        <dbReference type="EMBL" id="RLU21399.1"/>
    </source>
</evidence>
<dbReference type="OrthoDB" id="1158011at2759"/>
<dbReference type="GO" id="GO:0000139">
    <property type="term" value="C:Golgi membrane"/>
    <property type="evidence" value="ECO:0007669"/>
    <property type="project" value="UniProtKB-SubCell"/>
</dbReference>
<dbReference type="FunFam" id="3.90.550.50:FF:000018">
    <property type="entry name" value="Hexosyltransferase"/>
    <property type="match status" value="1"/>
</dbReference>
<keyword evidence="10 15" id="KW-1133">Transmembrane helix</keyword>
<evidence type="ECO:0000256" key="10">
    <source>
        <dbReference type="ARBA" id="ARBA00022989"/>
    </source>
</evidence>
<dbReference type="EMBL" id="KK107503">
    <property type="protein sequence ID" value="EZA49545.1"/>
    <property type="molecule type" value="Genomic_DNA"/>
</dbReference>
<keyword evidence="7 16" id="KW-0808">Transferase</keyword>
<evidence type="ECO:0000256" key="11">
    <source>
        <dbReference type="ARBA" id="ARBA00023034"/>
    </source>
</evidence>
<organism evidence="16 18">
    <name type="scientific">Ooceraea biroi</name>
    <name type="common">Clonal raider ant</name>
    <name type="synonym">Cerapachys biroi</name>
    <dbReference type="NCBI Taxonomy" id="2015173"/>
    <lineage>
        <taxon>Eukaryota</taxon>
        <taxon>Metazoa</taxon>
        <taxon>Ecdysozoa</taxon>
        <taxon>Arthropoda</taxon>
        <taxon>Hexapoda</taxon>
        <taxon>Insecta</taxon>
        <taxon>Pterygota</taxon>
        <taxon>Neoptera</taxon>
        <taxon>Endopterygota</taxon>
        <taxon>Hymenoptera</taxon>
        <taxon>Apocrita</taxon>
        <taxon>Aculeata</taxon>
        <taxon>Formicoidea</taxon>
        <taxon>Formicidae</taxon>
        <taxon>Dorylinae</taxon>
        <taxon>Ooceraea</taxon>
    </lineage>
</organism>
<dbReference type="Proteomes" id="UP000279307">
    <property type="component" value="Chromosome 6"/>
</dbReference>
<comment type="pathway">
    <text evidence="4">Glycan metabolism; heparan sulfate biosynthesis.</text>
</comment>
<evidence type="ECO:0000256" key="13">
    <source>
        <dbReference type="ARBA" id="ARBA00023180"/>
    </source>
</evidence>
<proteinExistence type="inferred from homology"/>
<keyword evidence="9 15" id="KW-0735">Signal-anchor</keyword>
<feature type="transmembrane region" description="Helical" evidence="15">
    <location>
        <begin position="23"/>
        <end position="46"/>
    </location>
</feature>
<dbReference type="EMBL" id="QOIP01000006">
    <property type="protein sequence ID" value="RLU21399.1"/>
    <property type="molecule type" value="Genomic_DNA"/>
</dbReference>